<keyword evidence="1" id="KW-0472">Membrane</keyword>
<keyword evidence="4" id="KW-1185">Reference proteome</keyword>
<evidence type="ECO:0000313" key="3">
    <source>
        <dbReference type="EMBL" id="GAA5133528.1"/>
    </source>
</evidence>
<organism evidence="3 4">
    <name type="scientific">Pseudonocardia adelaidensis</name>
    <dbReference type="NCBI Taxonomy" id="648754"/>
    <lineage>
        <taxon>Bacteria</taxon>
        <taxon>Bacillati</taxon>
        <taxon>Actinomycetota</taxon>
        <taxon>Actinomycetes</taxon>
        <taxon>Pseudonocardiales</taxon>
        <taxon>Pseudonocardiaceae</taxon>
        <taxon>Pseudonocardia</taxon>
    </lineage>
</organism>
<reference evidence="4" key="1">
    <citation type="journal article" date="2019" name="Int. J. Syst. Evol. Microbiol.">
        <title>The Global Catalogue of Microorganisms (GCM) 10K type strain sequencing project: providing services to taxonomists for standard genome sequencing and annotation.</title>
        <authorList>
            <consortium name="The Broad Institute Genomics Platform"/>
            <consortium name="The Broad Institute Genome Sequencing Center for Infectious Disease"/>
            <person name="Wu L."/>
            <person name="Ma J."/>
        </authorList>
    </citation>
    <scope>NUCLEOTIDE SEQUENCE [LARGE SCALE GENOMIC DNA]</scope>
    <source>
        <strain evidence="4">JCM 18302</strain>
    </source>
</reference>
<evidence type="ECO:0000313" key="4">
    <source>
        <dbReference type="Proteomes" id="UP001500804"/>
    </source>
</evidence>
<sequence length="184" mass="19876">MDVPPIEPLPGAVRRRLVGICLLRATATTVVLVLAYYLLPLDNVAGVSLALSLAAGLAALTGIVAYQVRAIIRHRHSAIRAVEALAITVPAFLLLFAATYFVMERSNPQHFNVGSLTRTDSLYFTVTVFATVGFGDITATSQAARMVVAAQMLLDLLVLGLVVRQFLGAVEAGRRDHRPRREPE</sequence>
<evidence type="ECO:0000259" key="2">
    <source>
        <dbReference type="Pfam" id="PF07885"/>
    </source>
</evidence>
<evidence type="ECO:0000256" key="1">
    <source>
        <dbReference type="SAM" id="Phobius"/>
    </source>
</evidence>
<dbReference type="Gene3D" id="1.10.287.70">
    <property type="match status" value="1"/>
</dbReference>
<keyword evidence="1" id="KW-0812">Transmembrane</keyword>
<feature type="transmembrane region" description="Helical" evidence="1">
    <location>
        <begin position="21"/>
        <end position="39"/>
    </location>
</feature>
<proteinExistence type="predicted"/>
<gene>
    <name evidence="3" type="ORF">GCM10023320_59830</name>
</gene>
<dbReference type="Pfam" id="PF07885">
    <property type="entry name" value="Ion_trans_2"/>
    <property type="match status" value="1"/>
</dbReference>
<dbReference type="SUPFAM" id="SSF81324">
    <property type="entry name" value="Voltage-gated potassium channels"/>
    <property type="match status" value="1"/>
</dbReference>
<feature type="transmembrane region" description="Helical" evidence="1">
    <location>
        <begin position="122"/>
        <end position="139"/>
    </location>
</feature>
<keyword evidence="3" id="KW-0813">Transport</keyword>
<keyword evidence="1" id="KW-1133">Transmembrane helix</keyword>
<dbReference type="Proteomes" id="UP001500804">
    <property type="component" value="Unassembled WGS sequence"/>
</dbReference>
<accession>A0ABP9NT12</accession>
<name>A0ABP9NT12_9PSEU</name>
<protein>
    <submittedName>
        <fullName evidence="3">Potassium channel family protein</fullName>
    </submittedName>
</protein>
<dbReference type="GO" id="GO:0034220">
    <property type="term" value="P:monoatomic ion transmembrane transport"/>
    <property type="evidence" value="ECO:0007669"/>
    <property type="project" value="UniProtKB-KW"/>
</dbReference>
<feature type="domain" description="Potassium channel" evidence="2">
    <location>
        <begin position="92"/>
        <end position="167"/>
    </location>
</feature>
<feature type="transmembrane region" description="Helical" evidence="1">
    <location>
        <begin position="45"/>
        <end position="66"/>
    </location>
</feature>
<dbReference type="InterPro" id="IPR013099">
    <property type="entry name" value="K_chnl_dom"/>
</dbReference>
<keyword evidence="3" id="KW-0407">Ion channel</keyword>
<keyword evidence="3" id="KW-0406">Ion transport</keyword>
<comment type="caution">
    <text evidence="3">The sequence shown here is derived from an EMBL/GenBank/DDBJ whole genome shotgun (WGS) entry which is preliminary data.</text>
</comment>
<feature type="transmembrane region" description="Helical" evidence="1">
    <location>
        <begin position="78"/>
        <end position="102"/>
    </location>
</feature>
<dbReference type="EMBL" id="BAABJO010000027">
    <property type="protein sequence ID" value="GAA5133528.1"/>
    <property type="molecule type" value="Genomic_DNA"/>
</dbReference>
<dbReference type="RefSeq" id="WP_345609516.1">
    <property type="nucleotide sequence ID" value="NZ_BAABJO010000027.1"/>
</dbReference>